<name>A0A2B6GYA4_9BACI</name>
<comment type="caution">
    <text evidence="1">The sequence shown here is derived from an EMBL/GenBank/DDBJ whole genome shotgun (WGS) entry which is preliminary data.</text>
</comment>
<dbReference type="Proteomes" id="UP000223472">
    <property type="component" value="Unassembled WGS sequence"/>
</dbReference>
<dbReference type="AlphaFoldDB" id="A0A2B6GYA4"/>
<dbReference type="EMBL" id="NVIY01000063">
    <property type="protein sequence ID" value="PGD27887.1"/>
    <property type="molecule type" value="Genomic_DNA"/>
</dbReference>
<organism evidence="1 2">
    <name type="scientific">Bacillus wiedmannii</name>
    <dbReference type="NCBI Taxonomy" id="1890302"/>
    <lineage>
        <taxon>Bacteria</taxon>
        <taxon>Bacillati</taxon>
        <taxon>Bacillota</taxon>
        <taxon>Bacilli</taxon>
        <taxon>Bacillales</taxon>
        <taxon>Bacillaceae</taxon>
        <taxon>Bacillus</taxon>
        <taxon>Bacillus cereus group</taxon>
    </lineage>
</organism>
<evidence type="ECO:0000313" key="1">
    <source>
        <dbReference type="EMBL" id="PGD27887.1"/>
    </source>
</evidence>
<evidence type="ECO:0000313" key="2">
    <source>
        <dbReference type="Proteomes" id="UP000223472"/>
    </source>
</evidence>
<accession>A0A2B6GYA4</accession>
<gene>
    <name evidence="1" type="ORF">COM27_28960</name>
</gene>
<proteinExistence type="predicted"/>
<reference evidence="1 2" key="1">
    <citation type="submission" date="2017-09" db="EMBL/GenBank/DDBJ databases">
        <title>Large-scale bioinformatics analysis of Bacillus genomes uncovers conserved roles of natural products in bacterial physiology.</title>
        <authorList>
            <consortium name="Agbiome Team Llc"/>
            <person name="Bleich R.M."/>
            <person name="Grubbs K.J."/>
            <person name="Santa Maria K.C."/>
            <person name="Allen S.E."/>
            <person name="Farag S."/>
            <person name="Shank E.A."/>
            <person name="Bowers A."/>
        </authorList>
    </citation>
    <scope>NUCLEOTIDE SEQUENCE [LARGE SCALE GENOMIC DNA]</scope>
    <source>
        <strain evidence="1 2">AFS065610</strain>
    </source>
</reference>
<sequence length="39" mass="4768">MYLSEENTYIAWANKRKIFISENFINKYIAKIQTVSYIY</sequence>
<protein>
    <submittedName>
        <fullName evidence="1">Uncharacterized protein</fullName>
    </submittedName>
</protein>